<feature type="compositionally biased region" description="Polar residues" evidence="1">
    <location>
        <begin position="540"/>
        <end position="567"/>
    </location>
</feature>
<feature type="region of interest" description="Disordered" evidence="1">
    <location>
        <begin position="1"/>
        <end position="157"/>
    </location>
</feature>
<feature type="compositionally biased region" description="Basic and acidic residues" evidence="1">
    <location>
        <begin position="51"/>
        <end position="69"/>
    </location>
</feature>
<feature type="domain" description="LTI65/LTI78 N-terminal" evidence="3">
    <location>
        <begin position="22"/>
        <end position="100"/>
    </location>
</feature>
<evidence type="ECO:0000313" key="5">
    <source>
        <dbReference type="Proteomes" id="UP000436088"/>
    </source>
</evidence>
<accession>A0A6A2WSA5</accession>
<feature type="compositionally biased region" description="Polar residues" evidence="1">
    <location>
        <begin position="512"/>
        <end position="521"/>
    </location>
</feature>
<dbReference type="GO" id="GO:0009737">
    <property type="term" value="P:response to abscisic acid"/>
    <property type="evidence" value="ECO:0007669"/>
    <property type="project" value="InterPro"/>
</dbReference>
<feature type="region of interest" description="Disordered" evidence="1">
    <location>
        <begin position="258"/>
        <end position="296"/>
    </location>
</feature>
<feature type="compositionally biased region" description="Basic and acidic residues" evidence="1">
    <location>
        <begin position="477"/>
        <end position="499"/>
    </location>
</feature>
<feature type="region of interest" description="Disordered" evidence="1">
    <location>
        <begin position="327"/>
        <end position="358"/>
    </location>
</feature>
<dbReference type="Pfam" id="PF23399">
    <property type="entry name" value="LTI65_PGEED"/>
    <property type="match status" value="1"/>
</dbReference>
<feature type="domain" description="LTI65/LTI78 PGEED repeat" evidence="2">
    <location>
        <begin position="447"/>
        <end position="477"/>
    </location>
</feature>
<name>A0A6A2WSA5_HIBSY</name>
<evidence type="ECO:0000256" key="1">
    <source>
        <dbReference type="SAM" id="MobiDB-lite"/>
    </source>
</evidence>
<feature type="compositionally biased region" description="Basic and acidic residues" evidence="1">
    <location>
        <begin position="10"/>
        <end position="28"/>
    </location>
</feature>
<feature type="region of interest" description="Disordered" evidence="1">
    <location>
        <begin position="371"/>
        <end position="450"/>
    </location>
</feature>
<dbReference type="Proteomes" id="UP000436088">
    <property type="component" value="Unassembled WGS sequence"/>
</dbReference>
<evidence type="ECO:0000313" key="4">
    <source>
        <dbReference type="EMBL" id="KAE8664023.1"/>
    </source>
</evidence>
<dbReference type="InterPro" id="IPR056605">
    <property type="entry name" value="LTI65_LTI78_N"/>
</dbReference>
<protein>
    <recommendedName>
        <fullName evidence="6">Low-temperature-induced 65 kDa protein</fullName>
    </recommendedName>
</protein>
<dbReference type="InterPro" id="IPR057059">
    <property type="entry name" value="LTI65/LTI78_PGEED"/>
</dbReference>
<dbReference type="EMBL" id="VEPZ02001661">
    <property type="protein sequence ID" value="KAE8664023.1"/>
    <property type="molecule type" value="Genomic_DNA"/>
</dbReference>
<feature type="region of interest" description="Disordered" evidence="1">
    <location>
        <begin position="198"/>
        <end position="241"/>
    </location>
</feature>
<dbReference type="Pfam" id="PF07918">
    <property type="entry name" value="CAP160"/>
    <property type="match status" value="1"/>
</dbReference>
<evidence type="ECO:0000259" key="2">
    <source>
        <dbReference type="Pfam" id="PF23399"/>
    </source>
</evidence>
<feature type="compositionally biased region" description="Polar residues" evidence="1">
    <location>
        <begin position="263"/>
        <end position="282"/>
    </location>
</feature>
<comment type="caution">
    <text evidence="4">The sequence shown here is derived from an EMBL/GenBank/DDBJ whole genome shotgun (WGS) entry which is preliminary data.</text>
</comment>
<proteinExistence type="predicted"/>
<dbReference type="AlphaFoldDB" id="A0A6A2WSA5"/>
<feature type="compositionally biased region" description="Polar residues" evidence="1">
    <location>
        <begin position="381"/>
        <end position="398"/>
    </location>
</feature>
<reference evidence="4" key="1">
    <citation type="submission" date="2019-09" db="EMBL/GenBank/DDBJ databases">
        <title>Draft genome information of white flower Hibiscus syriacus.</title>
        <authorList>
            <person name="Kim Y.-M."/>
        </authorList>
    </citation>
    <scope>NUCLEOTIDE SEQUENCE [LARGE SCALE GENOMIC DNA]</scope>
    <source>
        <strain evidence="4">YM2019G1</strain>
    </source>
</reference>
<sequence>METQSALDSNIRHQHGEGGDDQHQEKHSVFTKVKARAKKMKDSIKNYSPGHHHDQGHDEYREEQIPNDHDLDEEGDDGEEEIVQNPEVHGAPLNESAAAKNVFSGQPADLSRPGITNVETSKPLPTDPLASRERSENSHTGNYETKHSDPPNSAVSGLEAPLVGEQARVDFGKTTDTVEEPLSSMYKSAAAKNVVAEQPESGGITNLETSKAFPTEPLASRESSENYNTGEGGEATGIAPIHHSMDKMKICDEHDTGREQHLPSATQPKSSESPFPTGTHDQFSPEPARPLRTVPTPTSIHITLSNHKAVPAKNIVASKLGYGEKVQAQSQSLNESSEGQNTTKQESAMDYGKTDKPSPVYEEAAGAGTTVMSKVHGPGSGTATEVETEQGQNTTKQESAMDYGKADKPSPVYEEAAGAGTTVMSKVHGPGSGTATEVETEQVQNQDKGTSVKGYIAEKFKPGDEDRALSELISEALQKRNKDSPEAEKETRARVKVTESEEVATPEKTGAESMNSPTQSVVDKLKGAVGSWFGKGEGPQITQQTQSLDTTGSSASADGRTLQESDN</sequence>
<feature type="region of interest" description="Disordered" evidence="1">
    <location>
        <begin position="477"/>
        <end position="567"/>
    </location>
</feature>
<evidence type="ECO:0000259" key="3">
    <source>
        <dbReference type="Pfam" id="PF23403"/>
    </source>
</evidence>
<dbReference type="Pfam" id="PF23403">
    <property type="entry name" value="LTI65_LTI78_N"/>
    <property type="match status" value="1"/>
</dbReference>
<keyword evidence="5" id="KW-1185">Reference proteome</keyword>
<organism evidence="4 5">
    <name type="scientific">Hibiscus syriacus</name>
    <name type="common">Rose of Sharon</name>
    <dbReference type="NCBI Taxonomy" id="106335"/>
    <lineage>
        <taxon>Eukaryota</taxon>
        <taxon>Viridiplantae</taxon>
        <taxon>Streptophyta</taxon>
        <taxon>Embryophyta</taxon>
        <taxon>Tracheophyta</taxon>
        <taxon>Spermatophyta</taxon>
        <taxon>Magnoliopsida</taxon>
        <taxon>eudicotyledons</taxon>
        <taxon>Gunneridae</taxon>
        <taxon>Pentapetalae</taxon>
        <taxon>rosids</taxon>
        <taxon>malvids</taxon>
        <taxon>Malvales</taxon>
        <taxon>Malvaceae</taxon>
        <taxon>Malvoideae</taxon>
        <taxon>Hibiscus</taxon>
    </lineage>
</organism>
<feature type="compositionally biased region" description="Polar residues" evidence="1">
    <location>
        <begin position="433"/>
        <end position="449"/>
    </location>
</feature>
<feature type="compositionally biased region" description="Acidic residues" evidence="1">
    <location>
        <begin position="70"/>
        <end position="82"/>
    </location>
</feature>
<gene>
    <name evidence="4" type="ORF">F3Y22_tig00112857pilonHSYRG00153</name>
</gene>
<dbReference type="GO" id="GO:0006950">
    <property type="term" value="P:response to stress"/>
    <property type="evidence" value="ECO:0007669"/>
    <property type="project" value="TreeGrafter"/>
</dbReference>
<evidence type="ECO:0008006" key="6">
    <source>
        <dbReference type="Google" id="ProtNLM"/>
    </source>
</evidence>
<dbReference type="PANTHER" id="PTHR33836">
    <property type="entry name" value="LOW-TEMPERATURE-INDUCED 65 KDA PROTEIN-RELATED"/>
    <property type="match status" value="1"/>
</dbReference>
<dbReference type="InterPro" id="IPR037491">
    <property type="entry name" value="LTI78/LTI65"/>
</dbReference>
<feature type="compositionally biased region" description="Polar residues" evidence="1">
    <location>
        <begin position="327"/>
        <end position="346"/>
    </location>
</feature>
<dbReference type="InterPro" id="IPR012418">
    <property type="entry name" value="CAP160"/>
</dbReference>
<dbReference type="PANTHER" id="PTHR33836:SF1">
    <property type="entry name" value="LOW-TEMPERATURE-INDUCED 65 KDA PROTEIN-RELATED"/>
    <property type="match status" value="1"/>
</dbReference>